<dbReference type="EMBL" id="MZGJ01000036">
    <property type="protein sequence ID" value="OQX50329.1"/>
    <property type="molecule type" value="Genomic_DNA"/>
</dbReference>
<dbReference type="STRING" id="1968527.B5M47_03895"/>
<dbReference type="NCBIfam" id="TIGR02228">
    <property type="entry name" value="sigpep_I_arch"/>
    <property type="match status" value="1"/>
</dbReference>
<evidence type="ECO:0000313" key="2">
    <source>
        <dbReference type="EMBL" id="OQX50329.1"/>
    </source>
</evidence>
<sequence length="111" mass="12306">MITFRAYGKNKTPVTHRIYDIKVNAGTPIYITKGDANNAPDEREVRKREIIGKMLFSIPYVGYAVEAAKKPVGFAFIICVPAAIIIGDEVRKIIAEVKKIRNKKQEAGSGN</sequence>
<comment type="caution">
    <text evidence="2">The sequence shown here is derived from an EMBL/GenBank/DDBJ whole genome shotgun (WGS) entry which is preliminary data.</text>
</comment>
<name>A0A1W9NW81_UNCC3</name>
<proteinExistence type="predicted"/>
<dbReference type="GO" id="GO:0006465">
    <property type="term" value="P:signal peptide processing"/>
    <property type="evidence" value="ECO:0007669"/>
    <property type="project" value="UniProtKB-UniRule"/>
</dbReference>
<dbReference type="GO" id="GO:0009003">
    <property type="term" value="F:signal peptidase activity"/>
    <property type="evidence" value="ECO:0007669"/>
    <property type="project" value="UniProtKB-EC"/>
</dbReference>
<dbReference type="InterPro" id="IPR001733">
    <property type="entry name" value="Peptidase_S26B"/>
</dbReference>
<evidence type="ECO:0000256" key="1">
    <source>
        <dbReference type="NCBIfam" id="TIGR02228"/>
    </source>
</evidence>
<dbReference type="EC" id="3.4.21.89" evidence="1"/>
<dbReference type="Proteomes" id="UP000192520">
    <property type="component" value="Unassembled WGS sequence"/>
</dbReference>
<organism evidence="2 3">
    <name type="scientific">candidate division CPR3 bacterium 4484_211</name>
    <dbReference type="NCBI Taxonomy" id="1968527"/>
    <lineage>
        <taxon>Bacteria</taxon>
        <taxon>Bacteria division CPR3</taxon>
    </lineage>
</organism>
<gene>
    <name evidence="2" type="ORF">B5M47_03895</name>
</gene>
<evidence type="ECO:0000313" key="3">
    <source>
        <dbReference type="Proteomes" id="UP000192520"/>
    </source>
</evidence>
<accession>A0A1W9NW81</accession>
<reference evidence="3" key="1">
    <citation type="submission" date="2017-03" db="EMBL/GenBank/DDBJ databases">
        <title>Novel pathways for hydrocarbon cycling and metabolic interdependencies in hydrothermal sediment communities.</title>
        <authorList>
            <person name="Dombrowski N."/>
            <person name="Seitz K."/>
            <person name="Teske A."/>
            <person name="Baker B."/>
        </authorList>
    </citation>
    <scope>NUCLEOTIDE SEQUENCE [LARGE SCALE GENOMIC DNA]</scope>
</reference>
<protein>
    <recommendedName>
        <fullName evidence="1">Signal peptidase I</fullName>
        <ecNumber evidence="1">3.4.21.89</ecNumber>
    </recommendedName>
</protein>
<dbReference type="AlphaFoldDB" id="A0A1W9NW81"/>
<dbReference type="GO" id="GO:0016020">
    <property type="term" value="C:membrane"/>
    <property type="evidence" value="ECO:0007669"/>
    <property type="project" value="UniProtKB-UniRule"/>
</dbReference>
<dbReference type="GO" id="GO:0004252">
    <property type="term" value="F:serine-type endopeptidase activity"/>
    <property type="evidence" value="ECO:0007669"/>
    <property type="project" value="UniProtKB-UniRule"/>
</dbReference>